<organism evidence="1 2">
    <name type="scientific">Ambispora gerdemannii</name>
    <dbReference type="NCBI Taxonomy" id="144530"/>
    <lineage>
        <taxon>Eukaryota</taxon>
        <taxon>Fungi</taxon>
        <taxon>Fungi incertae sedis</taxon>
        <taxon>Mucoromycota</taxon>
        <taxon>Glomeromycotina</taxon>
        <taxon>Glomeromycetes</taxon>
        <taxon>Archaeosporales</taxon>
        <taxon>Ambisporaceae</taxon>
        <taxon>Ambispora</taxon>
    </lineage>
</organism>
<sequence length="245" mass="28142">MLAYTEVVRHLEQLDLASIRPEVPLASGVIDLSGSEDPFTNLLSMRTKQILTQHTFHNDEFPEQINMMMDDFVSTYRDLGPDFDPVFMRPIALPQEKMTIESRRIVMMVFDLLEGLPLLAEDEYSENAYVIHAVSKVLDPILTYSKWPLKRAWSEQTSKSSQPRMERMEATNSGKKPDLQVLLKLDMVESELVLAEVSRLLPQQDKEIIDWKKLLGKVPVLGIQVIRDRVTVSAFDLFEDDFSDL</sequence>
<reference evidence="1" key="1">
    <citation type="submission" date="2021-06" db="EMBL/GenBank/DDBJ databases">
        <authorList>
            <person name="Kallberg Y."/>
            <person name="Tangrot J."/>
            <person name="Rosling A."/>
        </authorList>
    </citation>
    <scope>NUCLEOTIDE SEQUENCE</scope>
    <source>
        <strain evidence="1">MT106</strain>
    </source>
</reference>
<dbReference type="OrthoDB" id="2443950at2759"/>
<dbReference type="EMBL" id="CAJVPL010000029">
    <property type="protein sequence ID" value="CAG8435863.1"/>
    <property type="molecule type" value="Genomic_DNA"/>
</dbReference>
<dbReference type="AlphaFoldDB" id="A0A9N8UXX5"/>
<proteinExistence type="predicted"/>
<accession>A0A9N8UXX5</accession>
<dbReference type="Proteomes" id="UP000789831">
    <property type="component" value="Unassembled WGS sequence"/>
</dbReference>
<comment type="caution">
    <text evidence="1">The sequence shown here is derived from an EMBL/GenBank/DDBJ whole genome shotgun (WGS) entry which is preliminary data.</text>
</comment>
<gene>
    <name evidence="1" type="ORF">AGERDE_LOCUS591</name>
</gene>
<name>A0A9N8UXX5_9GLOM</name>
<evidence type="ECO:0000313" key="1">
    <source>
        <dbReference type="EMBL" id="CAG8435863.1"/>
    </source>
</evidence>
<keyword evidence="2" id="KW-1185">Reference proteome</keyword>
<evidence type="ECO:0000313" key="2">
    <source>
        <dbReference type="Proteomes" id="UP000789831"/>
    </source>
</evidence>
<protein>
    <submittedName>
        <fullName evidence="1">6000_t:CDS:1</fullName>
    </submittedName>
</protein>